<evidence type="ECO:0000256" key="4">
    <source>
        <dbReference type="ARBA" id="ARBA00022679"/>
    </source>
</evidence>
<feature type="domain" description="GCVT N-terminal" evidence="8">
    <location>
        <begin position="7"/>
        <end position="266"/>
    </location>
</feature>
<dbReference type="InterPro" id="IPR029043">
    <property type="entry name" value="GcvT/YgfZ_C"/>
</dbReference>
<comment type="caution">
    <text evidence="10">The sequence shown here is derived from an EMBL/GenBank/DDBJ whole genome shotgun (WGS) entry which is preliminary data.</text>
</comment>
<dbReference type="Gene3D" id="4.10.1250.10">
    <property type="entry name" value="Aminomethyltransferase fragment"/>
    <property type="match status" value="1"/>
</dbReference>
<dbReference type="Pfam" id="PF08669">
    <property type="entry name" value="GCV_T_C"/>
    <property type="match status" value="1"/>
</dbReference>
<keyword evidence="11" id="KW-1185">Reference proteome</keyword>
<dbReference type="PANTHER" id="PTHR43757">
    <property type="entry name" value="AMINOMETHYLTRANSFERASE"/>
    <property type="match status" value="1"/>
</dbReference>
<dbReference type="InterPro" id="IPR006222">
    <property type="entry name" value="GCVT_N"/>
</dbReference>
<sequence length="366" mass="40283">MSKKTSFYAIHEKAGAKLVEFAGFQMPVQYAGIKTEHAAVREGVGIFDVSHMGEFYISGPEALDLIQKVTVNDASKLTEGKAQYTCMCYEDGGIVDDLIVYKLFNDAGYMAVVNASNIEKDLNWILDNNAFDAEVKDRSDDTCLLAVQGPKSIETLQKLTDLDLSDIGFYSFKMGSLAGMDDVVFSATGYTGEKGFELYFDKNQVDPEKIWNAIMEAGEEYGIEPCGLGARDTLRLEMGFALYGNDITKDTHPLEARLGWITKFEKGDFIGKEVLQQKKEEGLKRQLVGFVVEGDRNIPRQGYEIQNDAGEAIGEVTSGTMSITLGKGIGMGYVAKELAAEGTEIQIAIRKKTAKATVTRPPFIKR</sequence>
<protein>
    <recommendedName>
        <fullName evidence="2 7">Aminomethyltransferase</fullName>
        <ecNumber evidence="2 7">2.1.2.10</ecNumber>
    </recommendedName>
    <alternativeName>
        <fullName evidence="5 7">Glycine cleavage system T protein</fullName>
    </alternativeName>
</protein>
<dbReference type="NCBIfam" id="TIGR00528">
    <property type="entry name" value="gcvT"/>
    <property type="match status" value="1"/>
</dbReference>
<dbReference type="PIRSF" id="PIRSF006487">
    <property type="entry name" value="GcvT"/>
    <property type="match status" value="1"/>
</dbReference>
<dbReference type="SUPFAM" id="SSF101790">
    <property type="entry name" value="Aminomethyltransferase beta-barrel domain"/>
    <property type="match status" value="1"/>
</dbReference>
<dbReference type="EC" id="2.1.2.10" evidence="2 7"/>
<evidence type="ECO:0000313" key="10">
    <source>
        <dbReference type="EMBL" id="MFD2531018.1"/>
    </source>
</evidence>
<keyword evidence="4 7" id="KW-0808">Transferase</keyword>
<dbReference type="GO" id="GO:0004047">
    <property type="term" value="F:aminomethyltransferase activity"/>
    <property type="evidence" value="ECO:0007669"/>
    <property type="project" value="UniProtKB-EC"/>
</dbReference>
<evidence type="ECO:0000259" key="8">
    <source>
        <dbReference type="Pfam" id="PF01571"/>
    </source>
</evidence>
<dbReference type="InterPro" id="IPR027266">
    <property type="entry name" value="TrmE/GcvT-like"/>
</dbReference>
<accession>A0ABW5JE56</accession>
<dbReference type="EMBL" id="JBHULI010000001">
    <property type="protein sequence ID" value="MFD2531018.1"/>
    <property type="molecule type" value="Genomic_DNA"/>
</dbReference>
<dbReference type="InterPro" id="IPR022903">
    <property type="entry name" value="GcvT_bac"/>
</dbReference>
<evidence type="ECO:0000256" key="5">
    <source>
        <dbReference type="ARBA" id="ARBA00031395"/>
    </source>
</evidence>
<dbReference type="Gene3D" id="2.40.30.110">
    <property type="entry name" value="Aminomethyltransferase beta-barrel domains"/>
    <property type="match status" value="1"/>
</dbReference>
<dbReference type="Pfam" id="PF01571">
    <property type="entry name" value="GCV_T"/>
    <property type="match status" value="1"/>
</dbReference>
<proteinExistence type="inferred from homology"/>
<reference evidence="11" key="1">
    <citation type="journal article" date="2019" name="Int. J. Syst. Evol. Microbiol.">
        <title>The Global Catalogue of Microorganisms (GCM) 10K type strain sequencing project: providing services to taxonomists for standard genome sequencing and annotation.</title>
        <authorList>
            <consortium name="The Broad Institute Genomics Platform"/>
            <consortium name="The Broad Institute Genome Sequencing Center for Infectious Disease"/>
            <person name="Wu L."/>
            <person name="Ma J."/>
        </authorList>
    </citation>
    <scope>NUCLEOTIDE SEQUENCE [LARGE SCALE GENOMIC DNA]</scope>
    <source>
        <strain evidence="11">KCTC 52042</strain>
    </source>
</reference>
<gene>
    <name evidence="7 10" type="primary">gcvT</name>
    <name evidence="10" type="ORF">ACFSVN_01000</name>
</gene>
<comment type="similarity">
    <text evidence="1 7">Belongs to the GcvT family.</text>
</comment>
<evidence type="ECO:0000313" key="11">
    <source>
        <dbReference type="Proteomes" id="UP001597460"/>
    </source>
</evidence>
<name>A0ABW5JE56_9BACT</name>
<dbReference type="SUPFAM" id="SSF103025">
    <property type="entry name" value="Folate-binding domain"/>
    <property type="match status" value="1"/>
</dbReference>
<evidence type="ECO:0000256" key="1">
    <source>
        <dbReference type="ARBA" id="ARBA00008609"/>
    </source>
</evidence>
<dbReference type="RefSeq" id="WP_390297257.1">
    <property type="nucleotide sequence ID" value="NZ_JBHULI010000001.1"/>
</dbReference>
<evidence type="ECO:0000256" key="7">
    <source>
        <dbReference type="HAMAP-Rule" id="MF_00259"/>
    </source>
</evidence>
<dbReference type="InterPro" id="IPR006223">
    <property type="entry name" value="GcvT"/>
</dbReference>
<evidence type="ECO:0000256" key="2">
    <source>
        <dbReference type="ARBA" id="ARBA00012616"/>
    </source>
</evidence>
<dbReference type="Gene3D" id="3.30.1360.120">
    <property type="entry name" value="Probable tRNA modification gtpase trme, domain 1"/>
    <property type="match status" value="1"/>
</dbReference>
<comment type="catalytic activity">
    <reaction evidence="6 7">
        <text>N(6)-[(R)-S(8)-aminomethyldihydrolipoyl]-L-lysyl-[protein] + (6S)-5,6,7,8-tetrahydrofolate = N(6)-[(R)-dihydrolipoyl]-L-lysyl-[protein] + (6R)-5,10-methylene-5,6,7,8-tetrahydrofolate + NH4(+)</text>
        <dbReference type="Rhea" id="RHEA:16945"/>
        <dbReference type="Rhea" id="RHEA-COMP:10475"/>
        <dbReference type="Rhea" id="RHEA-COMP:10492"/>
        <dbReference type="ChEBI" id="CHEBI:15636"/>
        <dbReference type="ChEBI" id="CHEBI:28938"/>
        <dbReference type="ChEBI" id="CHEBI:57453"/>
        <dbReference type="ChEBI" id="CHEBI:83100"/>
        <dbReference type="ChEBI" id="CHEBI:83143"/>
        <dbReference type="EC" id="2.1.2.10"/>
    </reaction>
</comment>
<comment type="function">
    <text evidence="7">The glycine cleavage system catalyzes the degradation of glycine.</text>
</comment>
<dbReference type="InterPro" id="IPR013977">
    <property type="entry name" value="GcvT_C"/>
</dbReference>
<comment type="subunit">
    <text evidence="7">The glycine cleavage system is composed of four proteins: P, T, L and H.</text>
</comment>
<dbReference type="NCBIfam" id="NF001567">
    <property type="entry name" value="PRK00389.1"/>
    <property type="match status" value="1"/>
</dbReference>
<keyword evidence="3 7" id="KW-0032">Aminotransferase</keyword>
<evidence type="ECO:0000256" key="6">
    <source>
        <dbReference type="ARBA" id="ARBA00047665"/>
    </source>
</evidence>
<evidence type="ECO:0000256" key="3">
    <source>
        <dbReference type="ARBA" id="ARBA00022576"/>
    </source>
</evidence>
<evidence type="ECO:0000259" key="9">
    <source>
        <dbReference type="Pfam" id="PF08669"/>
    </source>
</evidence>
<dbReference type="InterPro" id="IPR028896">
    <property type="entry name" value="GcvT/YgfZ/DmdA"/>
</dbReference>
<dbReference type="Proteomes" id="UP001597460">
    <property type="component" value="Unassembled WGS sequence"/>
</dbReference>
<dbReference type="HAMAP" id="MF_00259">
    <property type="entry name" value="GcvT"/>
    <property type="match status" value="1"/>
</dbReference>
<dbReference type="Gene3D" id="3.30.70.1400">
    <property type="entry name" value="Aminomethyltransferase beta-barrel domains"/>
    <property type="match status" value="1"/>
</dbReference>
<feature type="domain" description="Aminomethyltransferase C-terminal" evidence="9">
    <location>
        <begin position="285"/>
        <end position="365"/>
    </location>
</feature>
<organism evidence="10 11">
    <name type="scientific">Gracilimonas halophila</name>
    <dbReference type="NCBI Taxonomy" id="1834464"/>
    <lineage>
        <taxon>Bacteria</taxon>
        <taxon>Pseudomonadati</taxon>
        <taxon>Balneolota</taxon>
        <taxon>Balneolia</taxon>
        <taxon>Balneolales</taxon>
        <taxon>Balneolaceae</taxon>
        <taxon>Gracilimonas</taxon>
    </lineage>
</organism>
<dbReference type="PANTHER" id="PTHR43757:SF2">
    <property type="entry name" value="AMINOMETHYLTRANSFERASE, MITOCHONDRIAL"/>
    <property type="match status" value="1"/>
</dbReference>